<feature type="domain" description="DNA helicase Pif1-like DEAD-box helicase" evidence="16">
    <location>
        <begin position="550"/>
        <end position="615"/>
    </location>
</feature>
<dbReference type="Pfam" id="PF11838">
    <property type="entry name" value="ERAP1_C"/>
    <property type="match status" value="1"/>
</dbReference>
<dbReference type="PANTHER" id="PTHR11533:SF294">
    <property type="entry name" value="THYROTROPIN-RELEASING HORMONE-DEGRADING ECTOENZYME"/>
    <property type="match status" value="1"/>
</dbReference>
<dbReference type="GO" id="GO:0006281">
    <property type="term" value="P:DNA repair"/>
    <property type="evidence" value="ECO:0007669"/>
    <property type="project" value="UniProtKB-KW"/>
</dbReference>
<dbReference type="GO" id="GO:0008270">
    <property type="term" value="F:zinc ion binding"/>
    <property type="evidence" value="ECO:0007669"/>
    <property type="project" value="TreeGrafter"/>
</dbReference>
<dbReference type="InterPro" id="IPR024571">
    <property type="entry name" value="ERAP1-like_C_dom"/>
</dbReference>
<sequence>MKQWTEQAGYPMINVVKVNDEFIISQERCLMDTPDKIIDSSRWYVGITYTTESSKNFEDLTLATWCKPTMDNCILSAPQDPGWFIFNIQSAGFYRVNYDTDNWSLLIRQLKETPEKIHVLNRAQLIDDSFFLARADQLHYSFPLRISSYLKIEDDVLPWYSVIHGYSYLIERMRRNDTEYSDLRECVSNLAGIIYKKTEDKVVKENNTDHVILTSWNAFSVWACELNNEMCIQSVFDYYTKWQNGEKIPSDIRDAAFCVGVHITNKTSTWEQMLNLYKTTRSPSEKQSAQTAMACTEDDMLLSRYLNYIFEGEDGPIRKQDYNDVFTAVSSTPKGLEVLIDFLVQNLDRITKKLTDGNNTAIFIYSICASKAALDSEITKIKNLKDDPKTPENLRKEFNESYKQVDNNLYWFNKYHEIVNQNTGCSQGYTTTDEPQKTSTQKTQSTTEIIIETSTEPTIRETTLSERTDTSESIYTETSDTTWSERIDTTTHVYTDTTIGDPTKSTHTESTTEHSPGDTTSSEHKDTTTHIYPETESAETTVTKYTEHYFKQTLLVIPRGSRADEVKACIKASYLWPFIEQLSLNKNMRVYLGGDVTAGKLSELLLKIGNGDFPELTGKLVITKDLGLVVTTLQELIVQIYPDISDIKNKSMDSLCERAILTPKNNRAAVINEILLKSFKETDMEYKSIDMVLKSDDTVHYPVEFLNALNPPGFPAHRLVLKVGTPIMLLQNLHPPKLCNGCAQGESTFIPLLSLNYPLKFKRLQFPIKVSCAMTINKSQGQSLKIAEFT</sequence>
<dbReference type="OrthoDB" id="10031169at2759"/>
<evidence type="ECO:0000256" key="14">
    <source>
        <dbReference type="RuleBase" id="RU363044"/>
    </source>
</evidence>
<dbReference type="Pfam" id="PF05970">
    <property type="entry name" value="PIF1"/>
    <property type="match status" value="1"/>
</dbReference>
<evidence type="ECO:0000256" key="11">
    <source>
        <dbReference type="ARBA" id="ARBA00023136"/>
    </source>
</evidence>
<evidence type="ECO:0000256" key="15">
    <source>
        <dbReference type="SAM" id="MobiDB-lite"/>
    </source>
</evidence>
<name>A0A8R2JX17_ACYPI</name>
<dbReference type="InterPro" id="IPR027417">
    <property type="entry name" value="P-loop_NTPase"/>
</dbReference>
<reference evidence="19" key="2">
    <citation type="submission" date="2022-06" db="UniProtKB">
        <authorList>
            <consortium name="EnsemblMetazoa"/>
        </authorList>
    </citation>
    <scope>IDENTIFICATION</scope>
</reference>
<keyword evidence="11" id="KW-0472">Membrane</keyword>
<evidence type="ECO:0000313" key="20">
    <source>
        <dbReference type="Proteomes" id="UP000007819"/>
    </source>
</evidence>
<protein>
    <recommendedName>
        <fullName evidence="14">ATP-dependent DNA helicase</fullName>
        <ecNumber evidence="14">5.6.2.3</ecNumber>
    </recommendedName>
</protein>
<evidence type="ECO:0000256" key="3">
    <source>
        <dbReference type="ARBA" id="ARBA00010136"/>
    </source>
</evidence>
<evidence type="ECO:0000259" key="16">
    <source>
        <dbReference type="Pfam" id="PF05970"/>
    </source>
</evidence>
<keyword evidence="14" id="KW-0233">DNA recombination</keyword>
<keyword evidence="10" id="KW-0482">Metalloprotease</keyword>
<dbReference type="InterPro" id="IPR050344">
    <property type="entry name" value="Peptidase_M1_aminopeptidases"/>
</dbReference>
<evidence type="ECO:0000259" key="18">
    <source>
        <dbReference type="Pfam" id="PF21530"/>
    </source>
</evidence>
<comment type="similarity">
    <text evidence="3">Belongs to the peptidase M1 family.</text>
</comment>
<evidence type="ECO:0000256" key="1">
    <source>
        <dbReference type="ARBA" id="ARBA00001947"/>
    </source>
</evidence>
<evidence type="ECO:0000256" key="10">
    <source>
        <dbReference type="ARBA" id="ARBA00023049"/>
    </source>
</evidence>
<dbReference type="GO" id="GO:0000723">
    <property type="term" value="P:telomere maintenance"/>
    <property type="evidence" value="ECO:0007669"/>
    <property type="project" value="InterPro"/>
</dbReference>
<dbReference type="Pfam" id="PF21530">
    <property type="entry name" value="Pif1_2B_dom"/>
    <property type="match status" value="1"/>
</dbReference>
<keyword evidence="12" id="KW-0325">Glycoprotein</keyword>
<dbReference type="AlphaFoldDB" id="A0A8R2JX17"/>
<keyword evidence="13" id="KW-0449">Lipoprotein</keyword>
<dbReference type="Gene3D" id="2.60.40.1910">
    <property type="match status" value="1"/>
</dbReference>
<dbReference type="RefSeq" id="XP_029348486.1">
    <property type="nucleotide sequence ID" value="XM_029492626.1"/>
</dbReference>
<dbReference type="EC" id="5.6.2.3" evidence="14"/>
<keyword evidence="14" id="KW-0227">DNA damage</keyword>
<comment type="similarity">
    <text evidence="14">Belongs to the helicase family.</text>
</comment>
<keyword evidence="6" id="KW-0645">Protease</keyword>
<comment type="subcellular location">
    <subcellularLocation>
        <location evidence="2">Cell membrane</location>
        <topology evidence="2">Lipid-anchor</topology>
        <topology evidence="2">GPI-anchor</topology>
    </subcellularLocation>
</comment>
<dbReference type="GO" id="GO:0006508">
    <property type="term" value="P:proteolysis"/>
    <property type="evidence" value="ECO:0007669"/>
    <property type="project" value="UniProtKB-KW"/>
</dbReference>
<proteinExistence type="inferred from homology"/>
<keyword evidence="4" id="KW-1003">Cell membrane</keyword>
<dbReference type="GO" id="GO:0006310">
    <property type="term" value="P:DNA recombination"/>
    <property type="evidence" value="ECO:0007669"/>
    <property type="project" value="UniProtKB-KW"/>
</dbReference>
<keyword evidence="7" id="KW-0479">Metal-binding</keyword>
<dbReference type="InterPro" id="IPR049163">
    <property type="entry name" value="Pif1-like_2B_dom"/>
</dbReference>
<evidence type="ECO:0000256" key="5">
    <source>
        <dbReference type="ARBA" id="ARBA00022622"/>
    </source>
</evidence>
<organism evidence="19 20">
    <name type="scientific">Acyrthosiphon pisum</name>
    <name type="common">Pea aphid</name>
    <dbReference type="NCBI Taxonomy" id="7029"/>
    <lineage>
        <taxon>Eukaryota</taxon>
        <taxon>Metazoa</taxon>
        <taxon>Ecdysozoa</taxon>
        <taxon>Arthropoda</taxon>
        <taxon>Hexapoda</taxon>
        <taxon>Insecta</taxon>
        <taxon>Pterygota</taxon>
        <taxon>Neoptera</taxon>
        <taxon>Paraneoptera</taxon>
        <taxon>Hemiptera</taxon>
        <taxon>Sternorrhyncha</taxon>
        <taxon>Aphidomorpha</taxon>
        <taxon>Aphidoidea</taxon>
        <taxon>Aphididae</taxon>
        <taxon>Macrosiphini</taxon>
        <taxon>Acyrthosiphon</taxon>
    </lineage>
</organism>
<keyword evidence="14" id="KW-0347">Helicase</keyword>
<dbReference type="GO" id="GO:0042277">
    <property type="term" value="F:peptide binding"/>
    <property type="evidence" value="ECO:0007669"/>
    <property type="project" value="TreeGrafter"/>
</dbReference>
<evidence type="ECO:0000256" key="13">
    <source>
        <dbReference type="ARBA" id="ARBA00023288"/>
    </source>
</evidence>
<feature type="domain" description="ERAP1-like C-terminal" evidence="17">
    <location>
        <begin position="83"/>
        <end position="405"/>
    </location>
</feature>
<comment type="cofactor">
    <cofactor evidence="1">
        <name>Zn(2+)</name>
        <dbReference type="ChEBI" id="CHEBI:29105"/>
    </cofactor>
</comment>
<dbReference type="GO" id="GO:0043171">
    <property type="term" value="P:peptide catabolic process"/>
    <property type="evidence" value="ECO:0007669"/>
    <property type="project" value="TreeGrafter"/>
</dbReference>
<feature type="region of interest" description="Disordered" evidence="15">
    <location>
        <begin position="495"/>
        <end position="528"/>
    </location>
</feature>
<keyword evidence="20" id="KW-1185">Reference proteome</keyword>
<dbReference type="GO" id="GO:0005524">
    <property type="term" value="F:ATP binding"/>
    <property type="evidence" value="ECO:0007669"/>
    <property type="project" value="UniProtKB-KW"/>
</dbReference>
<keyword evidence="8" id="KW-0732">Signal</keyword>
<evidence type="ECO:0000256" key="4">
    <source>
        <dbReference type="ARBA" id="ARBA00022475"/>
    </source>
</evidence>
<dbReference type="Proteomes" id="UP000007819">
    <property type="component" value="Unassembled WGS sequence"/>
</dbReference>
<dbReference type="EnsemblMetazoa" id="XM_029492626.1">
    <property type="protein sequence ID" value="XP_029348486.1"/>
    <property type="gene ID" value="LOC107882821"/>
</dbReference>
<keyword evidence="9 14" id="KW-0378">Hydrolase</keyword>
<keyword evidence="5" id="KW-0336">GPI-anchor</keyword>
<dbReference type="GO" id="GO:0043139">
    <property type="term" value="F:5'-3' DNA helicase activity"/>
    <property type="evidence" value="ECO:0007669"/>
    <property type="project" value="UniProtKB-EC"/>
</dbReference>
<dbReference type="GO" id="GO:0005737">
    <property type="term" value="C:cytoplasm"/>
    <property type="evidence" value="ECO:0007669"/>
    <property type="project" value="TreeGrafter"/>
</dbReference>
<dbReference type="Gene3D" id="1.25.50.20">
    <property type="match status" value="1"/>
</dbReference>
<dbReference type="SUPFAM" id="SSF52540">
    <property type="entry name" value="P-loop containing nucleoside triphosphate hydrolases"/>
    <property type="match status" value="1"/>
</dbReference>
<dbReference type="GeneID" id="107882821"/>
<dbReference type="GO" id="GO:0005886">
    <property type="term" value="C:plasma membrane"/>
    <property type="evidence" value="ECO:0007669"/>
    <property type="project" value="UniProtKB-SubCell"/>
</dbReference>
<evidence type="ECO:0000256" key="6">
    <source>
        <dbReference type="ARBA" id="ARBA00022670"/>
    </source>
</evidence>
<evidence type="ECO:0000259" key="17">
    <source>
        <dbReference type="Pfam" id="PF11838"/>
    </source>
</evidence>
<dbReference type="GO" id="GO:0098552">
    <property type="term" value="C:side of membrane"/>
    <property type="evidence" value="ECO:0007669"/>
    <property type="project" value="UniProtKB-KW"/>
</dbReference>
<keyword evidence="14" id="KW-0067">ATP-binding</keyword>
<evidence type="ECO:0000256" key="12">
    <source>
        <dbReference type="ARBA" id="ARBA00023180"/>
    </source>
</evidence>
<dbReference type="PANTHER" id="PTHR11533">
    <property type="entry name" value="PROTEASE M1 ZINC METALLOPROTEASE"/>
    <property type="match status" value="1"/>
</dbReference>
<reference evidence="20" key="1">
    <citation type="submission" date="2010-06" db="EMBL/GenBank/DDBJ databases">
        <authorList>
            <person name="Jiang H."/>
            <person name="Abraham K."/>
            <person name="Ali S."/>
            <person name="Alsbrooks S.L."/>
            <person name="Anim B.N."/>
            <person name="Anosike U.S."/>
            <person name="Attaway T."/>
            <person name="Bandaranaike D.P."/>
            <person name="Battles P.K."/>
            <person name="Bell S.N."/>
            <person name="Bell A.V."/>
            <person name="Beltran B."/>
            <person name="Bickham C."/>
            <person name="Bustamante Y."/>
            <person name="Caleb T."/>
            <person name="Canada A."/>
            <person name="Cardenas V."/>
            <person name="Carter K."/>
            <person name="Chacko J."/>
            <person name="Chandrabose M.N."/>
            <person name="Chavez D."/>
            <person name="Chavez A."/>
            <person name="Chen L."/>
            <person name="Chu H.-S."/>
            <person name="Claassen K.J."/>
            <person name="Cockrell R."/>
            <person name="Collins M."/>
            <person name="Cooper J.A."/>
            <person name="Cree A."/>
            <person name="Curry S.M."/>
            <person name="Da Y."/>
            <person name="Dao M.D."/>
            <person name="Das B."/>
            <person name="Davila M.-L."/>
            <person name="Davy-Carroll L."/>
            <person name="Denson S."/>
            <person name="Dinh H."/>
            <person name="Ebong V.E."/>
            <person name="Edwards J.R."/>
            <person name="Egan A."/>
            <person name="El-Daye J."/>
            <person name="Escobedo L."/>
            <person name="Fernandez S."/>
            <person name="Fernando P.R."/>
            <person name="Flagg N."/>
            <person name="Forbes L.D."/>
            <person name="Fowler R.G."/>
            <person name="Fu Q."/>
            <person name="Gabisi R.A."/>
            <person name="Ganer J."/>
            <person name="Garbino Pronczuk A."/>
            <person name="Garcia R.M."/>
            <person name="Garner T."/>
            <person name="Garrett T.E."/>
            <person name="Gonzalez D.A."/>
            <person name="Hamid H."/>
            <person name="Hawkins E.S."/>
            <person name="Hirani K."/>
            <person name="Hogues M.E."/>
            <person name="Hollins B."/>
            <person name="Hsiao C.-H."/>
            <person name="Jabil R."/>
            <person name="James M.L."/>
            <person name="Jhangiani S.N."/>
            <person name="Johnson B."/>
            <person name="Johnson Q."/>
            <person name="Joshi V."/>
            <person name="Kalu J.B."/>
            <person name="Kam C."/>
            <person name="Kashfia A."/>
            <person name="Keebler J."/>
            <person name="Kisamo H."/>
            <person name="Kovar C.L."/>
            <person name="Lago L.A."/>
            <person name="Lai C.-Y."/>
            <person name="Laidlaw J."/>
            <person name="Lara F."/>
            <person name="Le T.-K."/>
            <person name="Lee S.L."/>
            <person name="Legall F.H."/>
            <person name="Lemon S.J."/>
            <person name="Lewis L.R."/>
            <person name="Li B."/>
            <person name="Liu Y."/>
            <person name="Liu Y.-S."/>
            <person name="Lopez J."/>
            <person name="Lozado R.J."/>
            <person name="Lu J."/>
            <person name="Madu R.C."/>
            <person name="Maheshwari M."/>
            <person name="Maheshwari R."/>
            <person name="Malloy K."/>
            <person name="Martinez E."/>
            <person name="Mathew T."/>
            <person name="Mercado I.C."/>
            <person name="Mercado C."/>
            <person name="Meyer B."/>
            <person name="Montgomery K."/>
            <person name="Morgan M.B."/>
            <person name="Munidasa M."/>
            <person name="Nazareth L.V."/>
            <person name="Nelson J."/>
            <person name="Ng B.M."/>
            <person name="Nguyen N.B."/>
            <person name="Nguyen P.Q."/>
            <person name="Nguyen T."/>
            <person name="Obregon M."/>
            <person name="Okwuonu G.O."/>
            <person name="Onwere C.G."/>
            <person name="Orozco G."/>
            <person name="Parra A."/>
            <person name="Patel S."/>
            <person name="Patil S."/>
            <person name="Perez A."/>
            <person name="Perez Y."/>
            <person name="Pham C."/>
            <person name="Primus E.L."/>
            <person name="Pu L.-L."/>
            <person name="Puazo M."/>
            <person name="Qin X."/>
            <person name="Quiroz J.B."/>
            <person name="Reese J."/>
            <person name="Richards S."/>
            <person name="Rives C.M."/>
            <person name="Robberts R."/>
            <person name="Ruiz S.J."/>
            <person name="Ruiz M.J."/>
            <person name="Santibanez J."/>
            <person name="Schneider B.W."/>
            <person name="Sisson I."/>
            <person name="Smith M."/>
            <person name="Sodergren E."/>
            <person name="Song X.-Z."/>
            <person name="Song B.B."/>
            <person name="Summersgill H."/>
            <person name="Thelus R."/>
            <person name="Thornton R.D."/>
            <person name="Trejos Z.Y."/>
            <person name="Usmani K."/>
            <person name="Vattathil S."/>
            <person name="Villasana D."/>
            <person name="Walker D.L."/>
            <person name="Wang S."/>
            <person name="Wang K."/>
            <person name="White C.S."/>
            <person name="Williams A.C."/>
            <person name="Williamson J."/>
            <person name="Wilson K."/>
            <person name="Woghiren I.O."/>
            <person name="Woodworth J.R."/>
            <person name="Worley K.C."/>
            <person name="Wright R.A."/>
            <person name="Wu W."/>
            <person name="Young L."/>
            <person name="Zhang L."/>
            <person name="Zhang J."/>
            <person name="Zhu Y."/>
            <person name="Muzny D.M."/>
            <person name="Weinstock G."/>
            <person name="Gibbs R.A."/>
        </authorList>
    </citation>
    <scope>NUCLEOTIDE SEQUENCE [LARGE SCALE GENOMIC DNA]</scope>
    <source>
        <strain evidence="20">LSR1</strain>
    </source>
</reference>
<evidence type="ECO:0000256" key="7">
    <source>
        <dbReference type="ARBA" id="ARBA00022723"/>
    </source>
</evidence>
<dbReference type="InterPro" id="IPR010285">
    <property type="entry name" value="DNA_helicase_pif1-like_DEAD"/>
</dbReference>
<accession>A0A8R2JX17</accession>
<dbReference type="KEGG" id="api:107882821"/>
<keyword evidence="14" id="KW-0234">DNA repair</keyword>
<feature type="compositionally biased region" description="Basic and acidic residues" evidence="15">
    <location>
        <begin position="504"/>
        <end position="528"/>
    </location>
</feature>
<dbReference type="GO" id="GO:0070006">
    <property type="term" value="F:metalloaminopeptidase activity"/>
    <property type="evidence" value="ECO:0007669"/>
    <property type="project" value="TreeGrafter"/>
</dbReference>
<comment type="cofactor">
    <cofactor evidence="14">
        <name>Mg(2+)</name>
        <dbReference type="ChEBI" id="CHEBI:18420"/>
    </cofactor>
</comment>
<comment type="catalytic activity">
    <reaction evidence="14">
        <text>ATP + H2O = ADP + phosphate + H(+)</text>
        <dbReference type="Rhea" id="RHEA:13065"/>
        <dbReference type="ChEBI" id="CHEBI:15377"/>
        <dbReference type="ChEBI" id="CHEBI:15378"/>
        <dbReference type="ChEBI" id="CHEBI:30616"/>
        <dbReference type="ChEBI" id="CHEBI:43474"/>
        <dbReference type="ChEBI" id="CHEBI:456216"/>
        <dbReference type="EC" id="5.6.2.3"/>
    </reaction>
</comment>
<keyword evidence="14" id="KW-0547">Nucleotide-binding</keyword>
<evidence type="ECO:0000313" key="19">
    <source>
        <dbReference type="EnsemblMetazoa" id="XP_029348486.1"/>
    </source>
</evidence>
<feature type="domain" description="DNA helicase Pif1-like 2B" evidence="18">
    <location>
        <begin position="704"/>
        <end position="742"/>
    </location>
</feature>
<dbReference type="GO" id="GO:0005615">
    <property type="term" value="C:extracellular space"/>
    <property type="evidence" value="ECO:0007669"/>
    <property type="project" value="TreeGrafter"/>
</dbReference>
<dbReference type="FunFam" id="2.60.40.1910:FF:000008">
    <property type="entry name" value="Aminopeptidase"/>
    <property type="match status" value="1"/>
</dbReference>
<evidence type="ECO:0000256" key="9">
    <source>
        <dbReference type="ARBA" id="ARBA00022801"/>
    </source>
</evidence>
<evidence type="ECO:0000256" key="8">
    <source>
        <dbReference type="ARBA" id="ARBA00022729"/>
    </source>
</evidence>
<evidence type="ECO:0000256" key="2">
    <source>
        <dbReference type="ARBA" id="ARBA00004609"/>
    </source>
</evidence>